<evidence type="ECO:0000313" key="2">
    <source>
        <dbReference type="EMBL" id="KAL0070478.1"/>
    </source>
</evidence>
<dbReference type="InterPro" id="IPR036673">
    <property type="entry name" value="Cyanovirin-N_sf"/>
</dbReference>
<gene>
    <name evidence="2" type="ORF">AAF712_002310</name>
</gene>
<accession>A0ABR3AA71</accession>
<dbReference type="EMBL" id="JBBXMP010000006">
    <property type="protein sequence ID" value="KAL0070478.1"/>
    <property type="molecule type" value="Genomic_DNA"/>
</dbReference>
<organism evidence="2 3">
    <name type="scientific">Marasmius tenuissimus</name>
    <dbReference type="NCBI Taxonomy" id="585030"/>
    <lineage>
        <taxon>Eukaryota</taxon>
        <taxon>Fungi</taxon>
        <taxon>Dikarya</taxon>
        <taxon>Basidiomycota</taxon>
        <taxon>Agaricomycotina</taxon>
        <taxon>Agaricomycetes</taxon>
        <taxon>Agaricomycetidae</taxon>
        <taxon>Agaricales</taxon>
        <taxon>Marasmiineae</taxon>
        <taxon>Marasmiaceae</taxon>
        <taxon>Marasmius</taxon>
    </lineage>
</organism>
<name>A0ABR3AA71_9AGAR</name>
<dbReference type="Proteomes" id="UP001437256">
    <property type="component" value="Unassembled WGS sequence"/>
</dbReference>
<dbReference type="Gene3D" id="2.30.60.10">
    <property type="entry name" value="Cyanovirin-N"/>
    <property type="match status" value="1"/>
</dbReference>
<proteinExistence type="predicted"/>
<dbReference type="InterPro" id="IPR011058">
    <property type="entry name" value="Cyanovirin-N"/>
</dbReference>
<feature type="domain" description="Cyanovirin-N" evidence="1">
    <location>
        <begin position="2"/>
        <end position="133"/>
    </location>
</feature>
<reference evidence="2 3" key="1">
    <citation type="submission" date="2024-05" db="EMBL/GenBank/DDBJ databases">
        <title>A draft genome resource for the thread blight pathogen Marasmius tenuissimus strain MS-2.</title>
        <authorList>
            <person name="Yulfo-Soto G.E."/>
            <person name="Baruah I.K."/>
            <person name="Amoako-Attah I."/>
            <person name="Bukari Y."/>
            <person name="Meinhardt L.W."/>
            <person name="Bailey B.A."/>
            <person name="Cohen S.P."/>
        </authorList>
    </citation>
    <scope>NUCLEOTIDE SEQUENCE [LARGE SCALE GENOMIC DNA]</scope>
    <source>
        <strain evidence="2 3">MS-2</strain>
    </source>
</reference>
<sequence length="207" mass="23552">MSFSASSRNITYNTDTGILSAECSTPDGRWVTSLLNINNCLAIRGIGGIKPFEGPGRYSGDLPLINYKEDHLRRTATFSGTTISMKEEWEKNKSTTRWDMLWYGNQWTGEWRETTCQVDLNDYVRNKDGLLEFVSEDHEPSALTKWIIWALNKIPAPNTSAIVISIAIDDKKAKDEFAQRSKDQEEWLKKTYLDGKNRIVPGVLVEP</sequence>
<keyword evidence="3" id="KW-1185">Reference proteome</keyword>
<comment type="caution">
    <text evidence="2">The sequence shown here is derived from an EMBL/GenBank/DDBJ whole genome shotgun (WGS) entry which is preliminary data.</text>
</comment>
<dbReference type="Pfam" id="PF08881">
    <property type="entry name" value="CVNH"/>
    <property type="match status" value="1"/>
</dbReference>
<dbReference type="SMART" id="SM01111">
    <property type="entry name" value="CVNH"/>
    <property type="match status" value="1"/>
</dbReference>
<evidence type="ECO:0000313" key="3">
    <source>
        <dbReference type="Proteomes" id="UP001437256"/>
    </source>
</evidence>
<protein>
    <recommendedName>
        <fullName evidence="1">Cyanovirin-N domain-containing protein</fullName>
    </recommendedName>
</protein>
<dbReference type="SUPFAM" id="SSF51322">
    <property type="entry name" value="Cyanovirin-N"/>
    <property type="match status" value="1"/>
</dbReference>
<evidence type="ECO:0000259" key="1">
    <source>
        <dbReference type="SMART" id="SM01111"/>
    </source>
</evidence>